<name>W6RI81_9HYPH</name>
<dbReference type="Proteomes" id="UP000019443">
    <property type="component" value="Chromosome"/>
</dbReference>
<dbReference type="HOGENOM" id="CLU_3238720_0_0_5"/>
<evidence type="ECO:0000313" key="1">
    <source>
        <dbReference type="EMBL" id="CDM58468.1"/>
    </source>
</evidence>
<evidence type="ECO:0000313" key="2">
    <source>
        <dbReference type="Proteomes" id="UP000019443"/>
    </source>
</evidence>
<accession>W6RI81</accession>
<dbReference type="AlphaFoldDB" id="W6RI81"/>
<dbReference type="KEGG" id="rhl:LPU83_2817"/>
<dbReference type="PATRIC" id="fig|348824.6.peg.3037"/>
<keyword evidence="2" id="KW-1185">Reference proteome</keyword>
<organism evidence="1 2">
    <name type="scientific">Rhizobium favelukesii</name>
    <dbReference type="NCBI Taxonomy" id="348824"/>
    <lineage>
        <taxon>Bacteria</taxon>
        <taxon>Pseudomonadati</taxon>
        <taxon>Pseudomonadota</taxon>
        <taxon>Alphaproteobacteria</taxon>
        <taxon>Hyphomicrobiales</taxon>
        <taxon>Rhizobiaceae</taxon>
        <taxon>Rhizobium/Agrobacterium group</taxon>
        <taxon>Rhizobium</taxon>
    </lineage>
</organism>
<reference evidence="1" key="1">
    <citation type="submission" date="2013-11" db="EMBL/GenBank/DDBJ databases">
        <title>Draft genome sequence of the broad-host-range Rhizobium sp. LPU83 strain, a member of the low-genetic diversity Oregon-like Rhizobium sp. group.</title>
        <authorList>
            <person name="Wibberg D."/>
            <person name="Puehler A."/>
            <person name="Schlueter A."/>
        </authorList>
    </citation>
    <scope>NUCLEOTIDE SEQUENCE [LARGE SCALE GENOMIC DNA]</scope>
    <source>
        <strain evidence="1">LPU83</strain>
    </source>
</reference>
<gene>
    <name evidence="1" type="ORF">LPU83_2817</name>
</gene>
<sequence length="43" mass="4748">MGGKPGFTIEFVGVGGEVVSVLLCNEPRRSCWRWLPPMGRSQL</sequence>
<protein>
    <submittedName>
        <fullName evidence="1">Uncharacterized protein</fullName>
    </submittedName>
</protein>
<proteinExistence type="predicted"/>
<dbReference type="EMBL" id="HG916852">
    <property type="protein sequence ID" value="CDM58468.1"/>
    <property type="molecule type" value="Genomic_DNA"/>
</dbReference>